<feature type="domain" description="Sporulation initiation factor Spo0A C-terminal" evidence="1">
    <location>
        <begin position="13"/>
        <end position="116"/>
    </location>
</feature>
<comment type="caution">
    <text evidence="2">The sequence shown here is derived from an EMBL/GenBank/DDBJ whole genome shotgun (WGS) entry which is preliminary data.</text>
</comment>
<dbReference type="GO" id="GO:0003743">
    <property type="term" value="F:translation initiation factor activity"/>
    <property type="evidence" value="ECO:0007669"/>
    <property type="project" value="UniProtKB-KW"/>
</dbReference>
<dbReference type="SUPFAM" id="SSF46894">
    <property type="entry name" value="C-terminal effector domain of the bipartite response regulators"/>
    <property type="match status" value="1"/>
</dbReference>
<evidence type="ECO:0000313" key="3">
    <source>
        <dbReference type="Proteomes" id="UP000295773"/>
    </source>
</evidence>
<dbReference type="GO" id="GO:0005509">
    <property type="term" value="F:calcium ion binding"/>
    <property type="evidence" value="ECO:0007669"/>
    <property type="project" value="InterPro"/>
</dbReference>
<dbReference type="InterPro" id="IPR036388">
    <property type="entry name" value="WH-like_DNA-bd_sf"/>
</dbReference>
<protein>
    <submittedName>
        <fullName evidence="2">Sporulation initiation factor Spo0A-like protein</fullName>
    </submittedName>
</protein>
<gene>
    <name evidence="2" type="ORF">EDD61_10580</name>
</gene>
<organism evidence="2 3">
    <name type="scientific">Longicatena caecimuris</name>
    <dbReference type="NCBI Taxonomy" id="1796635"/>
    <lineage>
        <taxon>Bacteria</taxon>
        <taxon>Bacillati</taxon>
        <taxon>Bacillota</taxon>
        <taxon>Erysipelotrichia</taxon>
        <taxon>Erysipelotrichales</taxon>
        <taxon>Erysipelotrichaceae</taxon>
        <taxon>Longicatena</taxon>
    </lineage>
</organism>
<evidence type="ECO:0000259" key="1">
    <source>
        <dbReference type="Pfam" id="PF08769"/>
    </source>
</evidence>
<reference evidence="2 3" key="1">
    <citation type="submission" date="2019-03" db="EMBL/GenBank/DDBJ databases">
        <title>Genomic Encyclopedia of Type Strains, Phase IV (KMG-IV): sequencing the most valuable type-strain genomes for metagenomic binning, comparative biology and taxonomic classification.</title>
        <authorList>
            <person name="Goeker M."/>
        </authorList>
    </citation>
    <scope>NUCLEOTIDE SEQUENCE [LARGE SCALE GENOMIC DNA]</scope>
    <source>
        <strain evidence="2 3">DSM 29481</strain>
    </source>
</reference>
<dbReference type="GO" id="GO:0042173">
    <property type="term" value="P:regulation of sporulation resulting in formation of a cellular spore"/>
    <property type="evidence" value="ECO:0007669"/>
    <property type="project" value="InterPro"/>
</dbReference>
<sequence length="121" mass="14184">MVIKTKKILIKEVTDILHDIGMPAHIKGFYYVRDAIILVYQDITRLNHIINDVYALVAKRHHTSIQSVERTIRVAIEITWLRGDMDEIMCIFHNTVDGRKVRPTNKEFIALIVDYLNIEHM</sequence>
<evidence type="ECO:0000313" key="2">
    <source>
        <dbReference type="EMBL" id="TCU62272.1"/>
    </source>
</evidence>
<keyword evidence="2" id="KW-0396">Initiation factor</keyword>
<dbReference type="Gene3D" id="1.10.10.10">
    <property type="entry name" value="Winged helix-like DNA-binding domain superfamily/Winged helix DNA-binding domain"/>
    <property type="match status" value="1"/>
</dbReference>
<proteinExistence type="predicted"/>
<name>A0A4R3TJB0_9FIRM</name>
<dbReference type="RefSeq" id="WP_132224233.1">
    <property type="nucleotide sequence ID" value="NZ_JANKBG010000006.1"/>
</dbReference>
<dbReference type="GO" id="GO:0005737">
    <property type="term" value="C:cytoplasm"/>
    <property type="evidence" value="ECO:0007669"/>
    <property type="project" value="InterPro"/>
</dbReference>
<dbReference type="GO" id="GO:0003700">
    <property type="term" value="F:DNA-binding transcription factor activity"/>
    <property type="evidence" value="ECO:0007669"/>
    <property type="project" value="InterPro"/>
</dbReference>
<dbReference type="EMBL" id="SMBP01000005">
    <property type="protein sequence ID" value="TCU62272.1"/>
    <property type="molecule type" value="Genomic_DNA"/>
</dbReference>
<dbReference type="InterPro" id="IPR014879">
    <property type="entry name" value="Spo0A_C"/>
</dbReference>
<dbReference type="GO" id="GO:0003677">
    <property type="term" value="F:DNA binding"/>
    <property type="evidence" value="ECO:0007669"/>
    <property type="project" value="InterPro"/>
</dbReference>
<dbReference type="Proteomes" id="UP000295773">
    <property type="component" value="Unassembled WGS sequence"/>
</dbReference>
<accession>A0A4R3TJB0</accession>
<dbReference type="InterPro" id="IPR016032">
    <property type="entry name" value="Sig_transdc_resp-reg_C-effctor"/>
</dbReference>
<keyword evidence="2" id="KW-0648">Protein biosynthesis</keyword>
<keyword evidence="3" id="KW-1185">Reference proteome</keyword>
<dbReference type="Pfam" id="PF08769">
    <property type="entry name" value="Spo0A_C"/>
    <property type="match status" value="1"/>
</dbReference>
<dbReference type="AlphaFoldDB" id="A0A4R3TJB0"/>